<evidence type="ECO:0000256" key="1">
    <source>
        <dbReference type="SAM" id="MobiDB-lite"/>
    </source>
</evidence>
<reference evidence="2" key="1">
    <citation type="submission" date="2020-03" db="EMBL/GenBank/DDBJ databases">
        <title>A high-quality chromosome-level genome assembly of a woody plant with both climbing and erect habits, Rhamnella rubrinervis.</title>
        <authorList>
            <person name="Lu Z."/>
            <person name="Yang Y."/>
            <person name="Zhu X."/>
            <person name="Sun Y."/>
        </authorList>
    </citation>
    <scope>NUCLEOTIDE SEQUENCE</scope>
    <source>
        <strain evidence="2">BYM</strain>
        <tissue evidence="2">Leaf</tissue>
    </source>
</reference>
<keyword evidence="3" id="KW-1185">Reference proteome</keyword>
<dbReference type="PANTHER" id="PTHR37265">
    <property type="entry name" value="OS01G0195300 PROTEIN"/>
    <property type="match status" value="1"/>
</dbReference>
<dbReference type="AlphaFoldDB" id="A0A8K0MIJ4"/>
<evidence type="ECO:0000313" key="3">
    <source>
        <dbReference type="Proteomes" id="UP000796880"/>
    </source>
</evidence>
<proteinExistence type="predicted"/>
<evidence type="ECO:0000313" key="2">
    <source>
        <dbReference type="EMBL" id="KAF3447529.1"/>
    </source>
</evidence>
<name>A0A8K0MIJ4_9ROSA</name>
<organism evidence="2 3">
    <name type="scientific">Rhamnella rubrinervis</name>
    <dbReference type="NCBI Taxonomy" id="2594499"/>
    <lineage>
        <taxon>Eukaryota</taxon>
        <taxon>Viridiplantae</taxon>
        <taxon>Streptophyta</taxon>
        <taxon>Embryophyta</taxon>
        <taxon>Tracheophyta</taxon>
        <taxon>Spermatophyta</taxon>
        <taxon>Magnoliopsida</taxon>
        <taxon>eudicotyledons</taxon>
        <taxon>Gunneridae</taxon>
        <taxon>Pentapetalae</taxon>
        <taxon>rosids</taxon>
        <taxon>fabids</taxon>
        <taxon>Rosales</taxon>
        <taxon>Rhamnaceae</taxon>
        <taxon>rhamnoid group</taxon>
        <taxon>Rhamneae</taxon>
        <taxon>Rhamnella</taxon>
    </lineage>
</organism>
<comment type="caution">
    <text evidence="2">The sequence shown here is derived from an EMBL/GenBank/DDBJ whole genome shotgun (WGS) entry which is preliminary data.</text>
</comment>
<dbReference type="PANTHER" id="PTHR37265:SF8">
    <property type="match status" value="1"/>
</dbReference>
<dbReference type="OrthoDB" id="1660894at2759"/>
<feature type="compositionally biased region" description="Low complexity" evidence="1">
    <location>
        <begin position="62"/>
        <end position="74"/>
    </location>
</feature>
<sequence length="166" mass="17631">MEASSQCPPESNIFDDISGKLTNLPTEQDDAVELFPEIPVKEELIEEVMQELYKEIACSSNCTNPSSSSPSTTSFVAGNGKSESCGPSVSDLASTVMAGVEFVGSTERFAEVKTEIASGSSSSTLAVVEKGFGEGDQVDGCDGVEVDDEWLARVLSWGPVELDSWF</sequence>
<feature type="region of interest" description="Disordered" evidence="1">
    <location>
        <begin position="62"/>
        <end position="85"/>
    </location>
</feature>
<accession>A0A8K0MIJ4</accession>
<protein>
    <submittedName>
        <fullName evidence="2">Uncharacterized protein</fullName>
    </submittedName>
</protein>
<dbReference type="Proteomes" id="UP000796880">
    <property type="component" value="Unassembled WGS sequence"/>
</dbReference>
<gene>
    <name evidence="2" type="ORF">FNV43_RR12715</name>
</gene>
<dbReference type="EMBL" id="VOIH02000005">
    <property type="protein sequence ID" value="KAF3447529.1"/>
    <property type="molecule type" value="Genomic_DNA"/>
</dbReference>